<evidence type="ECO:0000313" key="10">
    <source>
        <dbReference type="EMBL" id="PVU96046.1"/>
    </source>
</evidence>
<feature type="compositionally biased region" description="Low complexity" evidence="9">
    <location>
        <begin position="182"/>
        <end position="193"/>
    </location>
</feature>
<evidence type="ECO:0000256" key="6">
    <source>
        <dbReference type="ARBA" id="ARBA00022553"/>
    </source>
</evidence>
<name>A0A2T9YUS6_9FUNG</name>
<reference evidence="10 11" key="1">
    <citation type="journal article" date="2018" name="MBio">
        <title>Comparative Genomics Reveals the Core Gene Toolbox for the Fungus-Insect Symbiosis.</title>
        <authorList>
            <person name="Wang Y."/>
            <person name="Stata M."/>
            <person name="Wang W."/>
            <person name="Stajich J.E."/>
            <person name="White M.M."/>
            <person name="Moncalvo J.M."/>
        </authorList>
    </citation>
    <scope>NUCLEOTIDE SEQUENCE [LARGE SCALE GENOMIC DNA]</scope>
    <source>
        <strain evidence="10 11">SWE-8-4</strain>
    </source>
</reference>
<dbReference type="GO" id="GO:0005732">
    <property type="term" value="C:sno(s)RNA-containing ribonucleoprotein complex"/>
    <property type="evidence" value="ECO:0007669"/>
    <property type="project" value="InterPro"/>
</dbReference>
<dbReference type="InterPro" id="IPR007504">
    <property type="entry name" value="H/ACA_rnp_Gar1/Naf1"/>
</dbReference>
<dbReference type="AlphaFoldDB" id="A0A2T9YUS6"/>
<dbReference type="GO" id="GO:0006364">
    <property type="term" value="P:rRNA processing"/>
    <property type="evidence" value="ECO:0007669"/>
    <property type="project" value="UniProtKB-KW"/>
</dbReference>
<dbReference type="GO" id="GO:0000493">
    <property type="term" value="P:box H/ACA snoRNP assembly"/>
    <property type="evidence" value="ECO:0007669"/>
    <property type="project" value="InterPro"/>
</dbReference>
<evidence type="ECO:0000313" key="11">
    <source>
        <dbReference type="Proteomes" id="UP000245383"/>
    </source>
</evidence>
<gene>
    <name evidence="10" type="ORF">BB561_001424</name>
</gene>
<keyword evidence="5" id="KW-0698">rRNA processing</keyword>
<dbReference type="EMBL" id="MBFR01000042">
    <property type="protein sequence ID" value="PVU96046.1"/>
    <property type="molecule type" value="Genomic_DNA"/>
</dbReference>
<evidence type="ECO:0000256" key="1">
    <source>
        <dbReference type="ARBA" id="ARBA00004123"/>
    </source>
</evidence>
<dbReference type="InterPro" id="IPR009000">
    <property type="entry name" value="Transl_B-barrel_sf"/>
</dbReference>
<dbReference type="STRING" id="133385.A0A2T9YUS6"/>
<keyword evidence="8" id="KW-0539">Nucleus</keyword>
<comment type="subcellular location">
    <subcellularLocation>
        <location evidence="1">Nucleus</location>
    </subcellularLocation>
</comment>
<comment type="similarity">
    <text evidence="2">Belongs to the NAF1 family.</text>
</comment>
<dbReference type="InterPro" id="IPR038664">
    <property type="entry name" value="Gar1/Naf1_Cbf5-bd_sf"/>
</dbReference>
<feature type="compositionally biased region" description="Low complexity" evidence="9">
    <location>
        <begin position="377"/>
        <end position="394"/>
    </location>
</feature>
<evidence type="ECO:0000256" key="9">
    <source>
        <dbReference type="SAM" id="MobiDB-lite"/>
    </source>
</evidence>
<evidence type="ECO:0000256" key="8">
    <source>
        <dbReference type="ARBA" id="ARBA00023242"/>
    </source>
</evidence>
<dbReference type="InterPro" id="IPR040309">
    <property type="entry name" value="Naf1"/>
</dbReference>
<evidence type="ECO:0000256" key="7">
    <source>
        <dbReference type="ARBA" id="ARBA00022884"/>
    </source>
</evidence>
<dbReference type="SUPFAM" id="SSF50447">
    <property type="entry name" value="Translation proteins"/>
    <property type="match status" value="1"/>
</dbReference>
<keyword evidence="11" id="KW-1185">Reference proteome</keyword>
<dbReference type="PANTHER" id="PTHR31633">
    <property type="entry name" value="H/ACA RIBONUCLEOPROTEIN COMPLEX NON-CORE SUBUNIT NAF1"/>
    <property type="match status" value="1"/>
</dbReference>
<proteinExistence type="inferred from homology"/>
<dbReference type="OrthoDB" id="21550at2759"/>
<evidence type="ECO:0000256" key="4">
    <source>
        <dbReference type="ARBA" id="ARBA00022517"/>
    </source>
</evidence>
<organism evidence="10 11">
    <name type="scientific">Smittium simulii</name>
    <dbReference type="NCBI Taxonomy" id="133385"/>
    <lineage>
        <taxon>Eukaryota</taxon>
        <taxon>Fungi</taxon>
        <taxon>Fungi incertae sedis</taxon>
        <taxon>Zoopagomycota</taxon>
        <taxon>Kickxellomycotina</taxon>
        <taxon>Harpellomycetes</taxon>
        <taxon>Harpellales</taxon>
        <taxon>Legeriomycetaceae</taxon>
        <taxon>Smittium</taxon>
    </lineage>
</organism>
<keyword evidence="6" id="KW-0597">Phosphoprotein</keyword>
<accession>A0A2T9YUS6</accession>
<dbReference type="Pfam" id="PF04410">
    <property type="entry name" value="Gar1"/>
    <property type="match status" value="1"/>
</dbReference>
<keyword evidence="7" id="KW-0694">RNA-binding</keyword>
<dbReference type="PANTHER" id="PTHR31633:SF1">
    <property type="entry name" value="H_ACA RIBONUCLEOPROTEIN COMPLEX NON-CORE SUBUNIT NAF1"/>
    <property type="match status" value="1"/>
</dbReference>
<dbReference type="Proteomes" id="UP000245383">
    <property type="component" value="Unassembled WGS sequence"/>
</dbReference>
<feature type="region of interest" description="Disordered" evidence="9">
    <location>
        <begin position="169"/>
        <end position="195"/>
    </location>
</feature>
<sequence>MVFSDQAAGSQQSVKDIVLSENVPQSNESVLPTVESATSIDLSTATVQNEQYILQNHKPLEIPQLSDNISAVSENSLPKNIPSSQPQDSSLYPNQNGYNDSSIQSEYKKLNSEINIIQEQQNITLDISAQEQNNIQSNTKNTSSVVEPSLTSSINTEPILEKVSNLIHPASSNSQNLDNDTDISSDISNSCDNSSDDDINMSELQIDSEDEDFNKLSDIPKTKNEILNPEAPVIEFDSIPNDTPIKYVGYVQSTIDRTVVVKGIISGEQKVLDYGSILVFDDYSILGAVFDTFGPVRCPLYSILFKNSQDIDRTKISINRKVFVAEIKSNYALTSSLNVKGSDASNLNDEEISESDIEFSDDEQEIKFKKWLKSQKNASRTKNNNSNRNTFSKTQNAGYLNRGGKTPKNIPNPAQHDNSLSQIDHGVEAGKKLVNYGNTEFDSDLGF</sequence>
<evidence type="ECO:0000256" key="2">
    <source>
        <dbReference type="ARBA" id="ARBA00009801"/>
    </source>
</evidence>
<feature type="region of interest" description="Disordered" evidence="9">
    <location>
        <begin position="74"/>
        <end position="100"/>
    </location>
</feature>
<keyword evidence="4" id="KW-0690">Ribosome biogenesis</keyword>
<protein>
    <recommendedName>
        <fullName evidence="3">H/ACA ribonucleoprotein complex non-core subunit NAF1</fullName>
    </recommendedName>
</protein>
<evidence type="ECO:0000256" key="5">
    <source>
        <dbReference type="ARBA" id="ARBA00022552"/>
    </source>
</evidence>
<evidence type="ECO:0000256" key="3">
    <source>
        <dbReference type="ARBA" id="ARBA00021438"/>
    </source>
</evidence>
<comment type="caution">
    <text evidence="10">The sequence shown here is derived from an EMBL/GenBank/DDBJ whole genome shotgun (WGS) entry which is preliminary data.</text>
</comment>
<dbReference type="GO" id="GO:0001522">
    <property type="term" value="P:pseudouridine synthesis"/>
    <property type="evidence" value="ECO:0007669"/>
    <property type="project" value="InterPro"/>
</dbReference>
<feature type="region of interest" description="Disordered" evidence="9">
    <location>
        <begin position="377"/>
        <end position="420"/>
    </location>
</feature>
<dbReference type="GO" id="GO:0003723">
    <property type="term" value="F:RNA binding"/>
    <property type="evidence" value="ECO:0007669"/>
    <property type="project" value="UniProtKB-KW"/>
</dbReference>
<dbReference type="Gene3D" id="2.40.10.230">
    <property type="entry name" value="Probable tRNA pseudouridine synthase domain"/>
    <property type="match status" value="1"/>
</dbReference>
<dbReference type="GO" id="GO:0005634">
    <property type="term" value="C:nucleus"/>
    <property type="evidence" value="ECO:0007669"/>
    <property type="project" value="UniProtKB-SubCell"/>
</dbReference>